<dbReference type="GO" id="GO:0016787">
    <property type="term" value="F:hydrolase activity"/>
    <property type="evidence" value="ECO:0007669"/>
    <property type="project" value="UniProtKB-KW"/>
</dbReference>
<dbReference type="OrthoDB" id="6381507at2"/>
<dbReference type="PANTHER" id="PTHR33886">
    <property type="entry name" value="UNSATURATED RHAMNOGALACTURONAN HYDROLASE (EUROFUNG)"/>
    <property type="match status" value="1"/>
</dbReference>
<gene>
    <name evidence="3" type="ORF">DFR28_101393</name>
</gene>
<dbReference type="InterPro" id="IPR008928">
    <property type="entry name" value="6-hairpin_glycosidase_sf"/>
</dbReference>
<name>A0A395JTT7_9GAMM</name>
<evidence type="ECO:0000313" key="3">
    <source>
        <dbReference type="EMBL" id="RBP53008.1"/>
    </source>
</evidence>
<dbReference type="InterPro" id="IPR052043">
    <property type="entry name" value="PolySaccharide_Degr_Enz"/>
</dbReference>
<keyword evidence="2" id="KW-0732">Signal</keyword>
<accession>A0A395JTT7</accession>
<sequence length="815" mass="90096">MKTTLLSSLIAAILGAGSTGLAQADGHAESAKVNEVKSHTLKVDEVARVDVANPSDFARPDSLIRFSLNELGTSSQALQVWLGDQAVPTQLIDSDADGVADQLAFLASLDAKQTNQYVINNHVSKQQITARTQAEVSIKDGGEWQDKVYVGGTFKNVSQVTPPSQYTDHSEYIRYEGPGIESDQVGYRIYLDWRNGFDIFGKKTSDLVLQDVGQDGYASYHEMSDWGADILKVGSSLGAGGYGYWTGEKVELVSKVKQRSTAIKVNGPLYSALDIDYQGWDTGSNVVDLTASLAMQAGSPMVDVELRTSEPLSNLAIGLVAHQGTELLTGDLDITGEAWSYVASFGKQSLFDDNLAMVLLFKKRDFIEQTQDENSYVVVLQPRGTYVQYAFGALWSGQPGGVQTKQELETYLHNEVERRTLAPRIRLQTAASKVLAKQTPAEIATGLSKSEVARRGDSLIYGQFDDIRERGTQWTYTTGLLMQALDDVSQLTGDAQFSDYGVRIMDSYLDPKEAIKGYDPSKHNIDDINGGKMIQRLYQRSNDPRYRKAIDALAASLEDHPRTSEGALWHKLRYPHQLWLDGVYMGMPFLAGVGLMQGDEHKVQESVNEFVIARSHLRDPDTGLYFHAWDEAKQQVWADPETGRSRYVWSRGLGWYAMALVDILDVIPADKTELRQPLLDIIPELASSLLETQDESGVWYQIMDMPDATGNYLEASGTAMFTYFLAKAIDQGYLPDTYRSATLDAYEGLVNEFVSIHADGTYHLNNICEVAGLGYGRDGSYHYYMSERLVSNDPKGLAPAIMASVQISKLLNSTE</sequence>
<proteinExistence type="predicted"/>
<dbReference type="InterPro" id="IPR032342">
    <property type="entry name" value="DUF4861"/>
</dbReference>
<keyword evidence="4" id="KW-1185">Reference proteome</keyword>
<comment type="caution">
    <text evidence="3">The sequence shown here is derived from an EMBL/GenBank/DDBJ whole genome shotgun (WGS) entry which is preliminary data.</text>
</comment>
<dbReference type="AlphaFoldDB" id="A0A395JTT7"/>
<keyword evidence="1 3" id="KW-0378">Hydrolase</keyword>
<dbReference type="PANTHER" id="PTHR33886:SF8">
    <property type="entry name" value="UNSATURATED RHAMNOGALACTURONAN HYDROLASE (EUROFUNG)"/>
    <property type="match status" value="1"/>
</dbReference>
<dbReference type="InterPro" id="IPR010905">
    <property type="entry name" value="Glyco_hydro_88"/>
</dbReference>
<dbReference type="SUPFAM" id="SSF48208">
    <property type="entry name" value="Six-hairpin glycosidases"/>
    <property type="match status" value="1"/>
</dbReference>
<evidence type="ECO:0000256" key="1">
    <source>
        <dbReference type="ARBA" id="ARBA00022801"/>
    </source>
</evidence>
<dbReference type="Pfam" id="PF07470">
    <property type="entry name" value="Glyco_hydro_88"/>
    <property type="match status" value="1"/>
</dbReference>
<protein>
    <submittedName>
        <fullName evidence="3">Rhamnogalacturonyl hydrolase YesR</fullName>
    </submittedName>
</protein>
<dbReference type="GO" id="GO:0005975">
    <property type="term" value="P:carbohydrate metabolic process"/>
    <property type="evidence" value="ECO:0007669"/>
    <property type="project" value="InterPro"/>
</dbReference>
<dbReference type="Gene3D" id="1.50.10.10">
    <property type="match status" value="1"/>
</dbReference>
<evidence type="ECO:0000256" key="2">
    <source>
        <dbReference type="SAM" id="SignalP"/>
    </source>
</evidence>
<feature type="signal peptide" evidence="2">
    <location>
        <begin position="1"/>
        <end position="24"/>
    </location>
</feature>
<feature type="chain" id="PRO_5017346825" evidence="2">
    <location>
        <begin position="25"/>
        <end position="815"/>
    </location>
</feature>
<dbReference type="Pfam" id="PF16153">
    <property type="entry name" value="DUF4861"/>
    <property type="match status" value="1"/>
</dbReference>
<dbReference type="InterPro" id="IPR012341">
    <property type="entry name" value="6hp_glycosidase-like_sf"/>
</dbReference>
<reference evidence="3 4" key="1">
    <citation type="submission" date="2018-06" db="EMBL/GenBank/DDBJ databases">
        <title>Genomic Encyclopedia of Type Strains, Phase IV (KMG-IV): sequencing the most valuable type-strain genomes for metagenomic binning, comparative biology and taxonomic classification.</title>
        <authorList>
            <person name="Goeker M."/>
        </authorList>
    </citation>
    <scope>NUCLEOTIDE SEQUENCE [LARGE SCALE GENOMIC DNA]</scope>
    <source>
        <strain evidence="3 4">DSM 24032</strain>
    </source>
</reference>
<dbReference type="EMBL" id="QNRT01000001">
    <property type="protein sequence ID" value="RBP53008.1"/>
    <property type="molecule type" value="Genomic_DNA"/>
</dbReference>
<dbReference type="Proteomes" id="UP000253083">
    <property type="component" value="Unassembled WGS sequence"/>
</dbReference>
<dbReference type="InParanoid" id="A0A395JTT7"/>
<evidence type="ECO:0000313" key="4">
    <source>
        <dbReference type="Proteomes" id="UP000253083"/>
    </source>
</evidence>
<organism evidence="3 4">
    <name type="scientific">Arenicella xantha</name>
    <dbReference type="NCBI Taxonomy" id="644221"/>
    <lineage>
        <taxon>Bacteria</taxon>
        <taxon>Pseudomonadati</taxon>
        <taxon>Pseudomonadota</taxon>
        <taxon>Gammaproteobacteria</taxon>
        <taxon>Arenicellales</taxon>
        <taxon>Arenicellaceae</taxon>
        <taxon>Arenicella</taxon>
    </lineage>
</organism>
<dbReference type="RefSeq" id="WP_113952615.1">
    <property type="nucleotide sequence ID" value="NZ_QNRT01000001.1"/>
</dbReference>